<protein>
    <recommendedName>
        <fullName evidence="2">Methyltransferase</fullName>
    </recommendedName>
</protein>
<dbReference type="AlphaFoldDB" id="A0A6C0DEA4"/>
<reference evidence="1" key="1">
    <citation type="journal article" date="2020" name="Nature">
        <title>Giant virus diversity and host interactions through global metagenomics.</title>
        <authorList>
            <person name="Schulz F."/>
            <person name="Roux S."/>
            <person name="Paez-Espino D."/>
            <person name="Jungbluth S."/>
            <person name="Walsh D.A."/>
            <person name="Denef V.J."/>
            <person name="McMahon K.D."/>
            <person name="Konstantinidis K.T."/>
            <person name="Eloe-Fadrosh E.A."/>
            <person name="Kyrpides N.C."/>
            <person name="Woyke T."/>
        </authorList>
    </citation>
    <scope>NUCLEOTIDE SEQUENCE</scope>
    <source>
        <strain evidence="1">GVMAG-M-3300023174-137</strain>
    </source>
</reference>
<evidence type="ECO:0008006" key="2">
    <source>
        <dbReference type="Google" id="ProtNLM"/>
    </source>
</evidence>
<dbReference type="InterPro" id="IPR029063">
    <property type="entry name" value="SAM-dependent_MTases_sf"/>
</dbReference>
<dbReference type="CDD" id="cd02440">
    <property type="entry name" value="AdoMet_MTases"/>
    <property type="match status" value="1"/>
</dbReference>
<organism evidence="1">
    <name type="scientific">viral metagenome</name>
    <dbReference type="NCBI Taxonomy" id="1070528"/>
    <lineage>
        <taxon>unclassified sequences</taxon>
        <taxon>metagenomes</taxon>
        <taxon>organismal metagenomes</taxon>
    </lineage>
</organism>
<dbReference type="EMBL" id="MN739581">
    <property type="protein sequence ID" value="QHT14299.1"/>
    <property type="molecule type" value="Genomic_DNA"/>
</dbReference>
<proteinExistence type="predicted"/>
<dbReference type="Pfam" id="PF13578">
    <property type="entry name" value="Methyltransf_24"/>
    <property type="match status" value="1"/>
</dbReference>
<sequence>MKSPVKAIQHVVIDTTGAYTFLCHMGILTCADKTPYGTHPEVHRHPYTGVYSMLFAPLRFREIQFAEIGVSGGSSVVLWSTYFHKAKLCFFDRDENFLKNIDNLPIKHKPFKALMDVSKDGDVARALALPSGQYDVILDDSSHEFDHQIRIIKEGFPLLKPGGYLIVEDVFRSTPEERYEQALNQILPQCAEAYFVICNHEERYSPGWNNDKLLVLVKGPAAE</sequence>
<dbReference type="Gene3D" id="3.40.50.150">
    <property type="entry name" value="Vaccinia Virus protein VP39"/>
    <property type="match status" value="1"/>
</dbReference>
<accession>A0A6C0DEA4</accession>
<evidence type="ECO:0000313" key="1">
    <source>
        <dbReference type="EMBL" id="QHT14299.1"/>
    </source>
</evidence>
<dbReference type="SUPFAM" id="SSF53335">
    <property type="entry name" value="S-adenosyl-L-methionine-dependent methyltransferases"/>
    <property type="match status" value="1"/>
</dbReference>
<name>A0A6C0DEA4_9ZZZZ</name>